<dbReference type="InterPro" id="IPR023214">
    <property type="entry name" value="HAD_sf"/>
</dbReference>
<dbReference type="RefSeq" id="WP_068999745.1">
    <property type="nucleotide sequence ID" value="NZ_MDTQ01000001.1"/>
</dbReference>
<evidence type="ECO:0000256" key="1">
    <source>
        <dbReference type="ARBA" id="ARBA00001226"/>
    </source>
</evidence>
<evidence type="ECO:0000256" key="12">
    <source>
        <dbReference type="ARBA" id="ARBA00023277"/>
    </source>
</evidence>
<feature type="binding site" evidence="17">
    <location>
        <position position="134"/>
    </location>
    <ligand>
        <name>Mg(2+)</name>
        <dbReference type="ChEBI" id="CHEBI:18420"/>
    </ligand>
</feature>
<dbReference type="EC" id="3.1.3.-" evidence="14"/>
<reference evidence="18 19" key="1">
    <citation type="submission" date="2016-08" db="EMBL/GenBank/DDBJ databases">
        <authorList>
            <person name="Seilhamer J.J."/>
        </authorList>
    </citation>
    <scope>NUCLEOTIDE SEQUENCE [LARGE SCALE GENOMIC DNA]</scope>
    <source>
        <strain evidence="18 19">PH27A</strain>
    </source>
</reference>
<feature type="binding site" evidence="17">
    <location>
        <position position="98"/>
    </location>
    <ligand>
        <name>Zn(2+)</name>
        <dbReference type="ChEBI" id="CHEBI:29105"/>
    </ligand>
</feature>
<proteinExistence type="inferred from homology"/>
<evidence type="ECO:0000256" key="6">
    <source>
        <dbReference type="ARBA" id="ARBA00011245"/>
    </source>
</evidence>
<comment type="pathway">
    <text evidence="5">Nucleotide-sugar biosynthesis; ADP-L-glycero-beta-D-manno-heptose biosynthesis; ADP-L-glycero-beta-D-manno-heptose from D-glycero-beta-D-manno-heptose 7-phosphate: step 2/4.</text>
</comment>
<feature type="site" description="Stabilizes the phosphoryl group" evidence="16">
    <location>
        <position position="57"/>
    </location>
</feature>
<feature type="active site" description="Nucleophile" evidence="15">
    <location>
        <position position="14"/>
    </location>
</feature>
<dbReference type="InterPro" id="IPR004446">
    <property type="entry name" value="Heptose_bisP_phosphatase"/>
</dbReference>
<dbReference type="GO" id="GO:0046872">
    <property type="term" value="F:metal ion binding"/>
    <property type="evidence" value="ECO:0007669"/>
    <property type="project" value="UniProtKB-KW"/>
</dbReference>
<feature type="site" description="Contributes to substrate recognition" evidence="16">
    <location>
        <position position="107"/>
    </location>
</feature>
<organism evidence="18 19">
    <name type="scientific">Terasakiispira papahanaumokuakeensis</name>
    <dbReference type="NCBI Taxonomy" id="197479"/>
    <lineage>
        <taxon>Bacteria</taxon>
        <taxon>Pseudomonadati</taxon>
        <taxon>Pseudomonadota</taxon>
        <taxon>Gammaproteobacteria</taxon>
        <taxon>Oceanospirillales</taxon>
        <taxon>Terasakiispira</taxon>
    </lineage>
</organism>
<keyword evidence="10 17" id="KW-0862">Zinc</keyword>
<evidence type="ECO:0000256" key="17">
    <source>
        <dbReference type="PIRSR" id="PIRSR004682-4"/>
    </source>
</evidence>
<comment type="similarity">
    <text evidence="13 14">Belongs to the gmhB family.</text>
</comment>
<dbReference type="PIRSF" id="PIRSF004682">
    <property type="entry name" value="GmhB"/>
    <property type="match status" value="1"/>
</dbReference>
<feature type="binding site" evidence="17">
    <location>
        <position position="106"/>
    </location>
    <ligand>
        <name>Zn(2+)</name>
        <dbReference type="ChEBI" id="CHEBI:29105"/>
    </ligand>
</feature>
<evidence type="ECO:0000256" key="11">
    <source>
        <dbReference type="ARBA" id="ARBA00022842"/>
    </source>
</evidence>
<dbReference type="Pfam" id="PF13242">
    <property type="entry name" value="Hydrolase_like"/>
    <property type="match status" value="1"/>
</dbReference>
<evidence type="ECO:0000313" key="19">
    <source>
        <dbReference type="Proteomes" id="UP000094291"/>
    </source>
</evidence>
<evidence type="ECO:0000256" key="5">
    <source>
        <dbReference type="ARBA" id="ARBA00004708"/>
    </source>
</evidence>
<feature type="site" description="Stabilizes the phosphoryl group" evidence="16">
    <location>
        <position position="108"/>
    </location>
</feature>
<dbReference type="NCBIfam" id="TIGR01662">
    <property type="entry name" value="HAD-SF-IIIA"/>
    <property type="match status" value="1"/>
</dbReference>
<comment type="subcellular location">
    <subcellularLocation>
        <location evidence="4 14">Cytoplasm</location>
    </subcellularLocation>
</comment>
<evidence type="ECO:0000256" key="10">
    <source>
        <dbReference type="ARBA" id="ARBA00022833"/>
    </source>
</evidence>
<feature type="binding site" evidence="17">
    <location>
        <position position="14"/>
    </location>
    <ligand>
        <name>Mg(2+)</name>
        <dbReference type="ChEBI" id="CHEBI:18420"/>
    </ligand>
</feature>
<evidence type="ECO:0000256" key="4">
    <source>
        <dbReference type="ARBA" id="ARBA00004496"/>
    </source>
</evidence>
<keyword evidence="19" id="KW-1185">Reference proteome</keyword>
<dbReference type="GO" id="GO:0005975">
    <property type="term" value="P:carbohydrate metabolic process"/>
    <property type="evidence" value="ECO:0007669"/>
    <property type="project" value="InterPro"/>
</dbReference>
<dbReference type="STRING" id="197479.BFW38_15715"/>
<dbReference type="GO" id="GO:0034200">
    <property type="term" value="F:D-glycero-beta-D-manno-heptose 1,7-bisphosphate 7-phosphatase activity"/>
    <property type="evidence" value="ECO:0007669"/>
    <property type="project" value="UniProtKB-EC"/>
</dbReference>
<sequence>MPDLDPHRKLLILDRDGVINQDSDVFVKSADEWIPIPGSIDALARLSQAGWTLAIATNQSGLARGKFSSADLTAMHDKMIHLVEQAGGHIDHIAFCPHGPDDHCDCRKPLPGLLEQIRTGLSLDDLEGAIMVGDALRDLQAGQAMGCQAVLVRTGKGEKTLAAGEGLTQVAVVDDLASLANLLLAPATPQALRA</sequence>
<feature type="binding site" evidence="17">
    <location>
        <position position="104"/>
    </location>
    <ligand>
        <name>Zn(2+)</name>
        <dbReference type="ChEBI" id="CHEBI:29105"/>
    </ligand>
</feature>
<dbReference type="InterPro" id="IPR006549">
    <property type="entry name" value="HAD-SF_hydro_IIIA"/>
</dbReference>
<comment type="cofactor">
    <cofactor evidence="2 17">
        <name>Mg(2+)</name>
        <dbReference type="ChEBI" id="CHEBI:18420"/>
    </cofactor>
</comment>
<dbReference type="FunFam" id="3.40.50.1000:FF:000168">
    <property type="entry name" value="D,D-heptose 1,7-bisphosphate phosphatase"/>
    <property type="match status" value="1"/>
</dbReference>
<evidence type="ECO:0000256" key="2">
    <source>
        <dbReference type="ARBA" id="ARBA00001946"/>
    </source>
</evidence>
<feature type="binding site" evidence="17">
    <location>
        <position position="96"/>
    </location>
    <ligand>
        <name>Zn(2+)</name>
        <dbReference type="ChEBI" id="CHEBI:29105"/>
    </ligand>
</feature>
<keyword evidence="11 17" id="KW-0460">Magnesium</keyword>
<evidence type="ECO:0000256" key="13">
    <source>
        <dbReference type="ARBA" id="ARBA00061616"/>
    </source>
</evidence>
<feature type="binding site" evidence="17">
    <location>
        <position position="16"/>
    </location>
    <ligand>
        <name>Mg(2+)</name>
        <dbReference type="ChEBI" id="CHEBI:18420"/>
    </ligand>
</feature>
<dbReference type="NCBIfam" id="TIGR01656">
    <property type="entry name" value="Histidinol-ppas"/>
    <property type="match status" value="1"/>
</dbReference>
<gene>
    <name evidence="18" type="ORF">BFW38_15715</name>
</gene>
<dbReference type="Proteomes" id="UP000094291">
    <property type="component" value="Unassembled WGS sequence"/>
</dbReference>
<keyword evidence="12 14" id="KW-0119">Carbohydrate metabolism</keyword>
<dbReference type="SUPFAM" id="SSF56784">
    <property type="entry name" value="HAD-like"/>
    <property type="match status" value="1"/>
</dbReference>
<comment type="cofactor">
    <cofactor evidence="3 17">
        <name>Zn(2+)</name>
        <dbReference type="ChEBI" id="CHEBI:29105"/>
    </cofactor>
</comment>
<evidence type="ECO:0000256" key="8">
    <source>
        <dbReference type="ARBA" id="ARBA00022723"/>
    </source>
</evidence>
<dbReference type="NCBIfam" id="NF006506">
    <property type="entry name" value="PRK08942.1"/>
    <property type="match status" value="1"/>
</dbReference>
<evidence type="ECO:0000256" key="14">
    <source>
        <dbReference type="PIRNR" id="PIRNR004682"/>
    </source>
</evidence>
<dbReference type="CDD" id="cd07503">
    <property type="entry name" value="HAD_HisB-N"/>
    <property type="match status" value="1"/>
</dbReference>
<keyword evidence="9 14" id="KW-0378">Hydrolase</keyword>
<accession>A0A1E2VCQ7</accession>
<evidence type="ECO:0000256" key="16">
    <source>
        <dbReference type="PIRSR" id="PIRSR004682-3"/>
    </source>
</evidence>
<comment type="caution">
    <text evidence="18">The sequence shown here is derived from an EMBL/GenBank/DDBJ whole genome shotgun (WGS) entry which is preliminary data.</text>
</comment>
<evidence type="ECO:0000256" key="3">
    <source>
        <dbReference type="ARBA" id="ARBA00001947"/>
    </source>
</evidence>
<evidence type="ECO:0000256" key="9">
    <source>
        <dbReference type="ARBA" id="ARBA00022801"/>
    </source>
</evidence>
<dbReference type="GO" id="GO:0005737">
    <property type="term" value="C:cytoplasm"/>
    <property type="evidence" value="ECO:0007669"/>
    <property type="project" value="UniProtKB-SubCell"/>
</dbReference>
<comment type="subunit">
    <text evidence="6">Monomer.</text>
</comment>
<dbReference type="OrthoDB" id="9781367at2"/>
<name>A0A1E2VCQ7_9GAMM</name>
<dbReference type="EMBL" id="MDTQ01000001">
    <property type="protein sequence ID" value="ODC04761.1"/>
    <property type="molecule type" value="Genomic_DNA"/>
</dbReference>
<dbReference type="AlphaFoldDB" id="A0A1E2VCQ7"/>
<dbReference type="InterPro" id="IPR006543">
    <property type="entry name" value="Histidinol-phos"/>
</dbReference>
<dbReference type="Gene3D" id="3.40.50.1000">
    <property type="entry name" value="HAD superfamily/HAD-like"/>
    <property type="match status" value="1"/>
</dbReference>
<dbReference type="InterPro" id="IPR036412">
    <property type="entry name" value="HAD-like_sf"/>
</dbReference>
<evidence type="ECO:0000256" key="7">
    <source>
        <dbReference type="ARBA" id="ARBA00022490"/>
    </source>
</evidence>
<keyword evidence="7 14" id="KW-0963">Cytoplasm</keyword>
<dbReference type="PANTHER" id="PTHR42891:SF1">
    <property type="entry name" value="D-GLYCERO-BETA-D-MANNO-HEPTOSE-1,7-BISPHOSPHATE 7-PHOSPHATASE"/>
    <property type="match status" value="1"/>
</dbReference>
<protein>
    <recommendedName>
        <fullName evidence="14">D,D-heptose 1,7-bisphosphate phosphatase</fullName>
        <ecNumber evidence="14">3.1.3.-</ecNumber>
    </recommendedName>
</protein>
<feature type="active site" description="Proton donor" evidence="15">
    <location>
        <position position="16"/>
    </location>
</feature>
<evidence type="ECO:0000256" key="15">
    <source>
        <dbReference type="PIRSR" id="PIRSR004682-1"/>
    </source>
</evidence>
<comment type="catalytic activity">
    <reaction evidence="1">
        <text>D-glycero-beta-D-manno-heptose 1,7-bisphosphate + H2O = D-glycero-beta-D-manno-heptose 1-phosphate + phosphate</text>
        <dbReference type="Rhea" id="RHEA:28518"/>
        <dbReference type="ChEBI" id="CHEBI:15377"/>
        <dbReference type="ChEBI" id="CHEBI:43474"/>
        <dbReference type="ChEBI" id="CHEBI:60208"/>
        <dbReference type="ChEBI" id="CHEBI:61593"/>
        <dbReference type="EC" id="3.1.3.82"/>
    </reaction>
</comment>
<evidence type="ECO:0000313" key="18">
    <source>
        <dbReference type="EMBL" id="ODC04761.1"/>
    </source>
</evidence>
<keyword evidence="8 17" id="KW-0479">Metal-binding</keyword>
<dbReference type="PANTHER" id="PTHR42891">
    <property type="entry name" value="D-GLYCERO-BETA-D-MANNO-HEPTOSE-1,7-BISPHOSPHATE 7-PHOSPHATASE"/>
    <property type="match status" value="1"/>
</dbReference>